<dbReference type="PANTHER" id="PTHR22642">
    <property type="entry name" value="IMIDAZOLONEPROPIONASE"/>
    <property type="match status" value="1"/>
</dbReference>
<evidence type="ECO:0000259" key="1">
    <source>
        <dbReference type="Pfam" id="PF07969"/>
    </source>
</evidence>
<protein>
    <submittedName>
        <fullName evidence="2">Amidohydrolase</fullName>
    </submittedName>
</protein>
<dbReference type="SUPFAM" id="SSF51338">
    <property type="entry name" value="Composite domain of metallo-dependent hydrolases"/>
    <property type="match status" value="1"/>
</dbReference>
<gene>
    <name evidence="2" type="ORF">KCX74_15440</name>
</gene>
<evidence type="ECO:0000313" key="2">
    <source>
        <dbReference type="EMBL" id="MBR7797428.1"/>
    </source>
</evidence>
<dbReference type="Gene3D" id="3.20.20.140">
    <property type="entry name" value="Metal-dependent hydrolases"/>
    <property type="match status" value="1"/>
</dbReference>
<dbReference type="Pfam" id="PF07969">
    <property type="entry name" value="Amidohydro_3"/>
    <property type="match status" value="1"/>
</dbReference>
<keyword evidence="3" id="KW-1185">Reference proteome</keyword>
<dbReference type="InterPro" id="IPR013108">
    <property type="entry name" value="Amidohydro_3"/>
</dbReference>
<accession>A0A941E0B0</accession>
<dbReference type="InterPro" id="IPR032466">
    <property type="entry name" value="Metal_Hydrolase"/>
</dbReference>
<feature type="domain" description="Amidohydrolase 3" evidence="1">
    <location>
        <begin position="52"/>
        <end position="532"/>
    </location>
</feature>
<dbReference type="EMBL" id="JAGSOT010000054">
    <property type="protein sequence ID" value="MBR7797428.1"/>
    <property type="molecule type" value="Genomic_DNA"/>
</dbReference>
<evidence type="ECO:0000313" key="3">
    <source>
        <dbReference type="Proteomes" id="UP000675284"/>
    </source>
</evidence>
<dbReference type="PANTHER" id="PTHR22642:SF2">
    <property type="entry name" value="PROTEIN LONG AFTER FAR-RED 3"/>
    <property type="match status" value="1"/>
</dbReference>
<dbReference type="CDD" id="cd01300">
    <property type="entry name" value="YtcJ_like"/>
    <property type="match status" value="1"/>
</dbReference>
<dbReference type="Gene3D" id="2.30.40.10">
    <property type="entry name" value="Urease, subunit C, domain 1"/>
    <property type="match status" value="1"/>
</dbReference>
<dbReference type="RefSeq" id="WP_166530720.1">
    <property type="nucleotide sequence ID" value="NZ_JAGSOT010000054.1"/>
</dbReference>
<dbReference type="InterPro" id="IPR033932">
    <property type="entry name" value="YtcJ-like"/>
</dbReference>
<dbReference type="AlphaFoldDB" id="A0A941E0B0"/>
<organism evidence="2 3">
    <name type="scientific">Virgibacillus salarius</name>
    <dbReference type="NCBI Taxonomy" id="447199"/>
    <lineage>
        <taxon>Bacteria</taxon>
        <taxon>Bacillati</taxon>
        <taxon>Bacillota</taxon>
        <taxon>Bacilli</taxon>
        <taxon>Bacillales</taxon>
        <taxon>Bacillaceae</taxon>
        <taxon>Virgibacillus</taxon>
    </lineage>
</organism>
<dbReference type="InterPro" id="IPR011059">
    <property type="entry name" value="Metal-dep_hydrolase_composite"/>
</dbReference>
<comment type="caution">
    <text evidence="2">The sequence shown here is derived from an EMBL/GenBank/DDBJ whole genome shotgun (WGS) entry which is preliminary data.</text>
</comment>
<dbReference type="Gene3D" id="3.10.310.70">
    <property type="match status" value="1"/>
</dbReference>
<dbReference type="SUPFAM" id="SSF51556">
    <property type="entry name" value="Metallo-dependent hydrolases"/>
    <property type="match status" value="1"/>
</dbReference>
<sequence length="539" mass="60584">MKKLYYGGEIITMEKDKESVEAVLVENGVIQDLGSLAKFESLLHNGNIEKHNLQGHTLLPSFIDPHSHVSMVGPVAALCDLSTCNNFDEIVTALKSYIEEKQLRDTDPVIGFGYDHNVLQEKQHPTKEILNQVSMDRMVIVMHTSAHMGCVNDMALQFAGIDENTKDHEGGKIGRVRGSLEPNGYLEEASMMAIREEVVSDIGTNFAAMMQQGQEIYIKNGITTCQDGATSKEMMQLFHTLADQNKLMIDIVAYPLVMEAPTELLQQYERYAKKYSNRFKLGGYKLFLDGSPQGKTAWLTEPYEGETDYRGYAWFQDEEVKKFVLTALNDDVQLLTHCNGDAASDQLLRSYEEALKDAANPNKHKLRPVMIHCQTVRSDQLDKMVELNMIPSIFNVHTFYWGDVHLKNLGEERGSRISPAKTAFDKGLAVNFHQDSPVVKPDMLHAIWCAVNRKTRSGRRIGEEECVTVYEALQAVTINAAYQYFEEDTKGSIAIGKYADLVILDQNPLTIDKEAIHNINVVETIKEGNTIYQNTEASA</sequence>
<name>A0A941E0B0_9BACI</name>
<dbReference type="Proteomes" id="UP000675284">
    <property type="component" value="Unassembled WGS sequence"/>
</dbReference>
<dbReference type="GO" id="GO:0016810">
    <property type="term" value="F:hydrolase activity, acting on carbon-nitrogen (but not peptide) bonds"/>
    <property type="evidence" value="ECO:0007669"/>
    <property type="project" value="InterPro"/>
</dbReference>
<proteinExistence type="predicted"/>
<reference evidence="2" key="1">
    <citation type="submission" date="2021-04" db="EMBL/GenBank/DDBJ databases">
        <title>Isolation and polyphasic classification of algal microorganism.</title>
        <authorList>
            <person name="Wang S."/>
        </authorList>
    </citation>
    <scope>NUCLEOTIDE SEQUENCE</scope>
    <source>
        <strain evidence="2">720a</strain>
    </source>
</reference>